<dbReference type="EnsemblPlants" id="AET2Gv21015400.3">
    <property type="protein sequence ID" value="AET2Gv21015400.3"/>
    <property type="gene ID" value="AET2Gv21015400"/>
</dbReference>
<dbReference type="EnsemblPlants" id="AET2Gv21015400.13">
    <property type="protein sequence ID" value="AET2Gv21015400.13"/>
    <property type="gene ID" value="AET2Gv21015400"/>
</dbReference>
<dbReference type="Gramene" id="AET2Gv21015400.13">
    <property type="protein sequence ID" value="AET2Gv21015400.13"/>
    <property type="gene ID" value="AET2Gv21015400"/>
</dbReference>
<dbReference type="Gramene" id="AET2Gv21015400.10">
    <property type="protein sequence ID" value="AET2Gv21015400.10"/>
    <property type="gene ID" value="AET2Gv21015400"/>
</dbReference>
<dbReference type="Gramene" id="AET2Gv21015400.17">
    <property type="protein sequence ID" value="AET2Gv21015400.17"/>
    <property type="gene ID" value="AET2Gv21015400"/>
</dbReference>
<evidence type="ECO:0000313" key="2">
    <source>
        <dbReference type="Proteomes" id="UP000015105"/>
    </source>
</evidence>
<dbReference type="EnsemblPlants" id="AET2Gv21015400.17">
    <property type="protein sequence ID" value="AET2Gv21015400.17"/>
    <property type="gene ID" value="AET2Gv21015400"/>
</dbReference>
<reference evidence="2" key="2">
    <citation type="journal article" date="2017" name="Nat. Plants">
        <title>The Aegilops tauschii genome reveals multiple impacts of transposons.</title>
        <authorList>
            <person name="Zhao G."/>
            <person name="Zou C."/>
            <person name="Li K."/>
            <person name="Wang K."/>
            <person name="Li T."/>
            <person name="Gao L."/>
            <person name="Zhang X."/>
            <person name="Wang H."/>
            <person name="Yang Z."/>
            <person name="Liu X."/>
            <person name="Jiang W."/>
            <person name="Mao L."/>
            <person name="Kong X."/>
            <person name="Jiao Y."/>
            <person name="Jia J."/>
        </authorList>
    </citation>
    <scope>NUCLEOTIDE SEQUENCE [LARGE SCALE GENOMIC DNA]</scope>
    <source>
        <strain evidence="2">cv. AL8/78</strain>
    </source>
</reference>
<dbReference type="EnsemblPlants" id="AET2Gv21015400.6">
    <property type="protein sequence ID" value="AET2Gv21015400.6"/>
    <property type="gene ID" value="AET2Gv21015400"/>
</dbReference>
<dbReference type="EnsemblPlants" id="AET2Gv21015400.2">
    <property type="protein sequence ID" value="AET2Gv21015400.2"/>
    <property type="gene ID" value="AET2Gv21015400"/>
</dbReference>
<dbReference type="Gramene" id="AET2Gv21015400.1">
    <property type="protein sequence ID" value="AET2Gv21015400.1"/>
    <property type="gene ID" value="AET2Gv21015400"/>
</dbReference>
<protein>
    <recommendedName>
        <fullName evidence="3">RNase H type-1 domain-containing protein</fullName>
    </recommendedName>
</protein>
<dbReference type="EnsemblPlants" id="AET2Gv21015400.8">
    <property type="protein sequence ID" value="AET2Gv21015400.8"/>
    <property type="gene ID" value="AET2Gv21015400"/>
</dbReference>
<dbReference type="Gramene" id="AET2Gv21015400.3">
    <property type="protein sequence ID" value="AET2Gv21015400.3"/>
    <property type="gene ID" value="AET2Gv21015400"/>
</dbReference>
<dbReference type="Proteomes" id="UP000015105">
    <property type="component" value="Chromosome 2D"/>
</dbReference>
<reference evidence="1" key="4">
    <citation type="submission" date="2019-03" db="UniProtKB">
        <authorList>
            <consortium name="EnsemblPlants"/>
        </authorList>
    </citation>
    <scope>IDENTIFICATION</scope>
</reference>
<dbReference type="EnsemblPlants" id="AET2Gv21015400.9">
    <property type="protein sequence ID" value="AET2Gv21015400.9"/>
    <property type="gene ID" value="AET2Gv21015400"/>
</dbReference>
<dbReference type="Gramene" id="AET2Gv21015400.8">
    <property type="protein sequence ID" value="AET2Gv21015400.8"/>
    <property type="gene ID" value="AET2Gv21015400"/>
</dbReference>
<evidence type="ECO:0008006" key="3">
    <source>
        <dbReference type="Google" id="ProtNLM"/>
    </source>
</evidence>
<evidence type="ECO:0000313" key="1">
    <source>
        <dbReference type="EnsemblPlants" id="AET2Gv21015400.1"/>
    </source>
</evidence>
<sequence length="128" mass="14308">MHGCESILEGIRLDAVWSRLPVIMVSDCASVIQALAGNEHCISRLCTAFVDWVLYSVKFREAETLTDFKFMVAKREQNRAAHETVAFVCQTGVVGIWDSVFPDIIAHEIDTDCNAQFQMNILNSLSVV</sequence>
<accession>A0A453CYR5</accession>
<dbReference type="AlphaFoldDB" id="A0A453CYR5"/>
<proteinExistence type="predicted"/>
<name>A0A453CYR5_AEGTS</name>
<dbReference type="Gramene" id="AET2Gv21015400.9">
    <property type="protein sequence ID" value="AET2Gv21015400.9"/>
    <property type="gene ID" value="AET2Gv21015400"/>
</dbReference>
<dbReference type="Gramene" id="AET2Gv21015400.6">
    <property type="protein sequence ID" value="AET2Gv21015400.6"/>
    <property type="gene ID" value="AET2Gv21015400"/>
</dbReference>
<organism evidence="1 2">
    <name type="scientific">Aegilops tauschii subsp. strangulata</name>
    <name type="common">Goatgrass</name>
    <dbReference type="NCBI Taxonomy" id="200361"/>
    <lineage>
        <taxon>Eukaryota</taxon>
        <taxon>Viridiplantae</taxon>
        <taxon>Streptophyta</taxon>
        <taxon>Embryophyta</taxon>
        <taxon>Tracheophyta</taxon>
        <taxon>Spermatophyta</taxon>
        <taxon>Magnoliopsida</taxon>
        <taxon>Liliopsida</taxon>
        <taxon>Poales</taxon>
        <taxon>Poaceae</taxon>
        <taxon>BOP clade</taxon>
        <taxon>Pooideae</taxon>
        <taxon>Triticodae</taxon>
        <taxon>Triticeae</taxon>
        <taxon>Triticinae</taxon>
        <taxon>Aegilops</taxon>
    </lineage>
</organism>
<reference evidence="2" key="1">
    <citation type="journal article" date="2014" name="Science">
        <title>Ancient hybridizations among the ancestral genomes of bread wheat.</title>
        <authorList>
            <consortium name="International Wheat Genome Sequencing Consortium,"/>
            <person name="Marcussen T."/>
            <person name="Sandve S.R."/>
            <person name="Heier L."/>
            <person name="Spannagl M."/>
            <person name="Pfeifer M."/>
            <person name="Jakobsen K.S."/>
            <person name="Wulff B.B."/>
            <person name="Steuernagel B."/>
            <person name="Mayer K.F."/>
            <person name="Olsen O.A."/>
        </authorList>
    </citation>
    <scope>NUCLEOTIDE SEQUENCE [LARGE SCALE GENOMIC DNA]</scope>
    <source>
        <strain evidence="2">cv. AL8/78</strain>
    </source>
</reference>
<dbReference type="EnsemblPlants" id="AET2Gv21015400.10">
    <property type="protein sequence ID" value="AET2Gv21015400.10"/>
    <property type="gene ID" value="AET2Gv21015400"/>
</dbReference>
<dbReference type="Gramene" id="AET2Gv21015400.2">
    <property type="protein sequence ID" value="AET2Gv21015400.2"/>
    <property type="gene ID" value="AET2Gv21015400"/>
</dbReference>
<reference evidence="1" key="3">
    <citation type="journal article" date="2017" name="Nature">
        <title>Genome sequence of the progenitor of the wheat D genome Aegilops tauschii.</title>
        <authorList>
            <person name="Luo M.C."/>
            <person name="Gu Y.Q."/>
            <person name="Puiu D."/>
            <person name="Wang H."/>
            <person name="Twardziok S.O."/>
            <person name="Deal K.R."/>
            <person name="Huo N."/>
            <person name="Zhu T."/>
            <person name="Wang L."/>
            <person name="Wang Y."/>
            <person name="McGuire P.E."/>
            <person name="Liu S."/>
            <person name="Long H."/>
            <person name="Ramasamy R.K."/>
            <person name="Rodriguez J.C."/>
            <person name="Van S.L."/>
            <person name="Yuan L."/>
            <person name="Wang Z."/>
            <person name="Xia Z."/>
            <person name="Xiao L."/>
            <person name="Anderson O.D."/>
            <person name="Ouyang S."/>
            <person name="Liang Y."/>
            <person name="Zimin A.V."/>
            <person name="Pertea G."/>
            <person name="Qi P."/>
            <person name="Bennetzen J.L."/>
            <person name="Dai X."/>
            <person name="Dawson M.W."/>
            <person name="Muller H.G."/>
            <person name="Kugler K."/>
            <person name="Rivarola-Duarte L."/>
            <person name="Spannagl M."/>
            <person name="Mayer K.F.X."/>
            <person name="Lu F.H."/>
            <person name="Bevan M.W."/>
            <person name="Leroy P."/>
            <person name="Li P."/>
            <person name="You F.M."/>
            <person name="Sun Q."/>
            <person name="Liu Z."/>
            <person name="Lyons E."/>
            <person name="Wicker T."/>
            <person name="Salzberg S.L."/>
            <person name="Devos K.M."/>
            <person name="Dvorak J."/>
        </authorList>
    </citation>
    <scope>NUCLEOTIDE SEQUENCE [LARGE SCALE GENOMIC DNA]</scope>
    <source>
        <strain evidence="1">cv. AL8/78</strain>
    </source>
</reference>
<keyword evidence="2" id="KW-1185">Reference proteome</keyword>
<dbReference type="EnsemblPlants" id="AET2Gv21015400.1">
    <property type="protein sequence ID" value="AET2Gv21015400.1"/>
    <property type="gene ID" value="AET2Gv21015400"/>
</dbReference>
<reference evidence="1" key="5">
    <citation type="journal article" date="2021" name="G3 (Bethesda)">
        <title>Aegilops tauschii genome assembly Aet v5.0 features greater sequence contiguity and improved annotation.</title>
        <authorList>
            <person name="Wang L."/>
            <person name="Zhu T."/>
            <person name="Rodriguez J.C."/>
            <person name="Deal K.R."/>
            <person name="Dubcovsky J."/>
            <person name="McGuire P.E."/>
            <person name="Lux T."/>
            <person name="Spannagl M."/>
            <person name="Mayer K.F.X."/>
            <person name="Baldrich P."/>
            <person name="Meyers B.C."/>
            <person name="Huo N."/>
            <person name="Gu Y.Q."/>
            <person name="Zhou H."/>
            <person name="Devos K.M."/>
            <person name="Bennetzen J.L."/>
            <person name="Unver T."/>
            <person name="Budak H."/>
            <person name="Gulick P.J."/>
            <person name="Galiba G."/>
            <person name="Kalapos B."/>
            <person name="Nelson D.R."/>
            <person name="Li P."/>
            <person name="You F.M."/>
            <person name="Luo M.C."/>
            <person name="Dvorak J."/>
        </authorList>
    </citation>
    <scope>NUCLEOTIDE SEQUENCE [LARGE SCALE GENOMIC DNA]</scope>
    <source>
        <strain evidence="1">cv. AL8/78</strain>
    </source>
</reference>